<reference evidence="2 3" key="1">
    <citation type="submission" date="2018-06" db="EMBL/GenBank/DDBJ databases">
        <title>Genomic Encyclopedia of Archaeal and Bacterial Type Strains, Phase II (KMG-II): from individual species to whole genera.</title>
        <authorList>
            <person name="Goeker M."/>
        </authorList>
    </citation>
    <scope>NUCLEOTIDE SEQUENCE [LARGE SCALE GENOMIC DNA]</scope>
    <source>
        <strain evidence="2 3">DSM 6779</strain>
    </source>
</reference>
<comment type="caution">
    <text evidence="2">The sequence shown here is derived from an EMBL/GenBank/DDBJ whole genome shotgun (WGS) entry which is preliminary data.</text>
</comment>
<name>A0A2W7P0A3_9BACT</name>
<dbReference type="OrthoDB" id="199095at2"/>
<dbReference type="AlphaFoldDB" id="A0A2W7P0A3"/>
<protein>
    <submittedName>
        <fullName evidence="2">Glycosyl transferase family 2</fullName>
    </submittedName>
</protein>
<proteinExistence type="predicted"/>
<dbReference type="Proteomes" id="UP000249239">
    <property type="component" value="Unassembled WGS sequence"/>
</dbReference>
<sequence>MTTPITVFFPASGTDNDAMMTSQLNQTGIVKETIQLISPTHSTTAKHIICNHLWSSKTIIRMAEMVQTPYALIVTTPQPISLGYQALARMLQVAIDIDAAMVYGDYRIEKENGIQPCPVIDYQKGSLRDDFNFGPLWLINTKMLKSAAQELTATHHYSGLYELRLGLSRQSAMVRVPEFLCTTLETDRRTSGEKQFDYVNPRNREVQIEMEAACNKHLQAIGGWLKPDFTTPVLDTPSFDVEASVVIPVRNREKTIADAIKSVLIQKTDFTFNLIVVDNHSTDNTGLLISELAKNDNRIVHLTPERHDLGIGGCWNLAVNDARCGRFAIQLDSDDLYIDENVVQHIVNAFYEQQCAMVVGSYQMVNFNLEPIPPGLIDHREWTPDNGRNNALRINGLGAPRAFFTPILREMMIPNVSYGEDYAVGLRISRQFQIGRIYEPLYLCRRWDDNSDAALDIDKINTYNTYKDRIRTIELEARIRINGK</sequence>
<dbReference type="PANTHER" id="PTHR43685">
    <property type="entry name" value="GLYCOSYLTRANSFERASE"/>
    <property type="match status" value="1"/>
</dbReference>
<accession>A0A2W7P0A3</accession>
<evidence type="ECO:0000259" key="1">
    <source>
        <dbReference type="Pfam" id="PF00535"/>
    </source>
</evidence>
<dbReference type="PANTHER" id="PTHR43685:SF2">
    <property type="entry name" value="GLYCOSYLTRANSFERASE 2-LIKE DOMAIN-CONTAINING PROTEIN"/>
    <property type="match status" value="1"/>
</dbReference>
<keyword evidence="2" id="KW-0808">Transferase</keyword>
<dbReference type="SUPFAM" id="SSF53448">
    <property type="entry name" value="Nucleotide-diphospho-sugar transferases"/>
    <property type="match status" value="1"/>
</dbReference>
<dbReference type="Gene3D" id="3.90.550.10">
    <property type="entry name" value="Spore Coat Polysaccharide Biosynthesis Protein SpsA, Chain A"/>
    <property type="match status" value="1"/>
</dbReference>
<feature type="domain" description="Glycosyltransferase 2-like" evidence="1">
    <location>
        <begin position="244"/>
        <end position="378"/>
    </location>
</feature>
<dbReference type="Pfam" id="PF00535">
    <property type="entry name" value="Glycos_transf_2"/>
    <property type="match status" value="1"/>
</dbReference>
<dbReference type="InterPro" id="IPR001173">
    <property type="entry name" value="Glyco_trans_2-like"/>
</dbReference>
<gene>
    <name evidence="2" type="ORF">LX69_01696</name>
</gene>
<evidence type="ECO:0000313" key="3">
    <source>
        <dbReference type="Proteomes" id="UP000249239"/>
    </source>
</evidence>
<evidence type="ECO:0000313" key="2">
    <source>
        <dbReference type="EMBL" id="PZX16882.1"/>
    </source>
</evidence>
<keyword evidence="3" id="KW-1185">Reference proteome</keyword>
<dbReference type="EMBL" id="QKZK01000011">
    <property type="protein sequence ID" value="PZX16882.1"/>
    <property type="molecule type" value="Genomic_DNA"/>
</dbReference>
<dbReference type="InterPro" id="IPR050834">
    <property type="entry name" value="Glycosyltransf_2"/>
</dbReference>
<dbReference type="RefSeq" id="WP_111445394.1">
    <property type="nucleotide sequence ID" value="NZ_QKZK01000011.1"/>
</dbReference>
<organism evidence="2 3">
    <name type="scientific">Breznakibacter xylanolyticus</name>
    <dbReference type="NCBI Taxonomy" id="990"/>
    <lineage>
        <taxon>Bacteria</taxon>
        <taxon>Pseudomonadati</taxon>
        <taxon>Bacteroidota</taxon>
        <taxon>Bacteroidia</taxon>
        <taxon>Marinilabiliales</taxon>
        <taxon>Marinilabiliaceae</taxon>
        <taxon>Breznakibacter</taxon>
    </lineage>
</organism>
<dbReference type="GO" id="GO:0016740">
    <property type="term" value="F:transferase activity"/>
    <property type="evidence" value="ECO:0007669"/>
    <property type="project" value="UniProtKB-KW"/>
</dbReference>
<dbReference type="InterPro" id="IPR029044">
    <property type="entry name" value="Nucleotide-diphossugar_trans"/>
</dbReference>
<dbReference type="CDD" id="cd00761">
    <property type="entry name" value="Glyco_tranf_GTA_type"/>
    <property type="match status" value="1"/>
</dbReference>